<feature type="domain" description="Response regulatory" evidence="11">
    <location>
        <begin position="927"/>
        <end position="1041"/>
    </location>
</feature>
<dbReference type="Gene3D" id="3.40.50.2300">
    <property type="match status" value="1"/>
</dbReference>
<dbReference type="NCBIfam" id="TIGR00229">
    <property type="entry name" value="sensory_box"/>
    <property type="match status" value="1"/>
</dbReference>
<feature type="domain" description="PAS" evidence="12">
    <location>
        <begin position="447"/>
        <end position="483"/>
    </location>
</feature>
<dbReference type="PROSITE" id="PS50109">
    <property type="entry name" value="HIS_KIN"/>
    <property type="match status" value="1"/>
</dbReference>
<keyword evidence="4" id="KW-0808">Transferase</keyword>
<evidence type="ECO:0000256" key="9">
    <source>
        <dbReference type="PROSITE-ProRule" id="PRU00169"/>
    </source>
</evidence>
<dbReference type="SMART" id="SM00091">
    <property type="entry name" value="PAS"/>
    <property type="match status" value="2"/>
</dbReference>
<evidence type="ECO:0000256" key="8">
    <source>
        <dbReference type="ARBA" id="ARBA00023012"/>
    </source>
</evidence>
<dbReference type="PRINTS" id="PR00344">
    <property type="entry name" value="BCTRLSENSOR"/>
</dbReference>
<dbReference type="Gene3D" id="3.30.565.10">
    <property type="entry name" value="Histidine kinase-like ATPase, C-terminal domain"/>
    <property type="match status" value="1"/>
</dbReference>
<organism evidence="13 14">
    <name type="scientific">Chelatococcus asaccharovorans</name>
    <dbReference type="NCBI Taxonomy" id="28210"/>
    <lineage>
        <taxon>Bacteria</taxon>
        <taxon>Pseudomonadati</taxon>
        <taxon>Pseudomonadota</taxon>
        <taxon>Alphaproteobacteria</taxon>
        <taxon>Hyphomicrobiales</taxon>
        <taxon>Chelatococcaceae</taxon>
        <taxon>Chelatococcus</taxon>
    </lineage>
</organism>
<evidence type="ECO:0000313" key="13">
    <source>
        <dbReference type="EMBL" id="PXW63185.1"/>
    </source>
</evidence>
<evidence type="ECO:0000256" key="4">
    <source>
        <dbReference type="ARBA" id="ARBA00022679"/>
    </source>
</evidence>
<dbReference type="CDD" id="cd00082">
    <property type="entry name" value="HisKA"/>
    <property type="match status" value="1"/>
</dbReference>
<dbReference type="EMBL" id="QJJK01000002">
    <property type="protein sequence ID" value="PXW63185.1"/>
    <property type="molecule type" value="Genomic_DNA"/>
</dbReference>
<protein>
    <recommendedName>
        <fullName evidence="2">histidine kinase</fullName>
        <ecNumber evidence="2">2.7.13.3</ecNumber>
    </recommendedName>
</protein>
<dbReference type="Gene3D" id="1.10.287.130">
    <property type="match status" value="1"/>
</dbReference>
<dbReference type="PANTHER" id="PTHR43065">
    <property type="entry name" value="SENSOR HISTIDINE KINASE"/>
    <property type="match status" value="1"/>
</dbReference>
<dbReference type="InterPro" id="IPR013656">
    <property type="entry name" value="PAS_4"/>
</dbReference>
<dbReference type="InterPro" id="IPR003594">
    <property type="entry name" value="HATPase_dom"/>
</dbReference>
<dbReference type="SMART" id="SM00387">
    <property type="entry name" value="HATPase_c"/>
    <property type="match status" value="1"/>
</dbReference>
<dbReference type="GO" id="GO:0000155">
    <property type="term" value="F:phosphorelay sensor kinase activity"/>
    <property type="evidence" value="ECO:0007669"/>
    <property type="project" value="InterPro"/>
</dbReference>
<dbReference type="SUPFAM" id="SSF52172">
    <property type="entry name" value="CheY-like"/>
    <property type="match status" value="1"/>
</dbReference>
<keyword evidence="14" id="KW-1185">Reference proteome</keyword>
<dbReference type="Pfam" id="PF00072">
    <property type="entry name" value="Response_reg"/>
    <property type="match status" value="1"/>
</dbReference>
<dbReference type="AlphaFoldDB" id="A0A2V3UG51"/>
<sequence>MRFFGARRMVLSRISGIGPSARLLLVCSLPLVGLIIGLAVAQFVPQRRALLSELNNFTAEQHFALRIMLMGTSRQVEHMRLTVERHIVMESRSFSEANAREFRSVDVPLKTGSLAGVEWAPGSTAREDGNIFGIPELLQLRGDEAGPVDAGLELLSMLKLDQIVGTNARWSYFMPASANFVVLYPGASLTELVQDLAERFSFKDMRQLLELWQSYPVYQLGRPRHNTNRVPYWTDIYEDAGGTGPMVSHAAPVYVRDQFYGVVAADVLLSAFDAILTPMKQPVGMVAILNNHNEILGMNGMAFGGDLKKMREYLFADGLAQKILALTTDSDFIQVDDNWVISRVGPYSGYRLIYVLPNSDLNAYLLPHIISYALILCGLVATLAGILHFLHRSYILPSFRLADYLGAQAAGIEAEAPVLPKGWKPSFARISEAFANSRNYQKKLEESEARFLAAASSLIDGFAIVDPAGHIIFYNEAFAELVGRDGRARIAIGSHLSDLLDPRWLAAHGGDPILFDRRWVSFRQSAMPDGGAVILLRDVTEARHAEMQLRESEARLAALLAYAPVAIMLMDADGRLVMANPEAERMLSRELGMITGKRMSDFINTEAMVALDASINHVLTTGEVQVSEEHYPGRDHYRDALAIRFPLHNTEGAIDGVGIFAVDLTLQKMTEEELRRQRDALYQNEKLAALGSLLAGVAHELNNPLSIVVGYSGMLEELAPDEPTRRRAREVHVAAERCARIVKRFLAMARSKPVEKKLVDVEGIIDDVVELAAYGLRVNGVEVIRDRAPDLPAILADADQLHQVFMNVVLNAMQAMTSIEGRRRLIIRTALRDQTIVIDVLDSGHGVNDVVKQRAFEPFFTTKPLGVGTGIGLSLCSGIVEAHGGTIRLDPGPDGGALCRVELPISAAPPRRGGPELALQRQPLSGRVLIVDDEASIANFIAEALERDGATVMTVTSGYDAQKLLAEQPFDAVLTDLRMPGIGGERLLSFIAEERPDLDGRVIIMTGDALTAETTLRCEGLTMIEKPIDIEVLRALLQPLLAVSSKTGRHSRVAVE</sequence>
<keyword evidence="7" id="KW-0067">ATP-binding</keyword>
<dbReference type="Pfam" id="PF08448">
    <property type="entry name" value="PAS_4"/>
    <property type="match status" value="1"/>
</dbReference>
<dbReference type="PROSITE" id="PS50112">
    <property type="entry name" value="PAS"/>
    <property type="match status" value="2"/>
</dbReference>
<comment type="catalytic activity">
    <reaction evidence="1">
        <text>ATP + protein L-histidine = ADP + protein N-phospho-L-histidine.</text>
        <dbReference type="EC" id="2.7.13.3"/>
    </reaction>
</comment>
<evidence type="ECO:0000256" key="2">
    <source>
        <dbReference type="ARBA" id="ARBA00012438"/>
    </source>
</evidence>
<dbReference type="Pfam" id="PF02518">
    <property type="entry name" value="HATPase_c"/>
    <property type="match status" value="1"/>
</dbReference>
<dbReference type="Gene3D" id="3.30.450.20">
    <property type="entry name" value="PAS domain"/>
    <property type="match status" value="3"/>
</dbReference>
<evidence type="ECO:0000256" key="7">
    <source>
        <dbReference type="ARBA" id="ARBA00022840"/>
    </source>
</evidence>
<feature type="domain" description="Histidine kinase" evidence="10">
    <location>
        <begin position="696"/>
        <end position="907"/>
    </location>
</feature>
<keyword evidence="8" id="KW-0902">Two-component regulatory system</keyword>
<dbReference type="CDD" id="cd00130">
    <property type="entry name" value="PAS"/>
    <property type="match status" value="2"/>
</dbReference>
<gene>
    <name evidence="13" type="ORF">C7450_102100</name>
</gene>
<dbReference type="Pfam" id="PF00512">
    <property type="entry name" value="HisKA"/>
    <property type="match status" value="1"/>
</dbReference>
<dbReference type="SUPFAM" id="SSF47384">
    <property type="entry name" value="Homodimeric domain of signal transducing histidine kinase"/>
    <property type="match status" value="1"/>
</dbReference>
<accession>A0A2V3UG51</accession>
<dbReference type="EC" id="2.7.13.3" evidence="2"/>
<comment type="caution">
    <text evidence="13">The sequence shown here is derived from an EMBL/GenBank/DDBJ whole genome shotgun (WGS) entry which is preliminary data.</text>
</comment>
<dbReference type="InterPro" id="IPR036097">
    <property type="entry name" value="HisK_dim/P_sf"/>
</dbReference>
<evidence type="ECO:0000256" key="6">
    <source>
        <dbReference type="ARBA" id="ARBA00022777"/>
    </source>
</evidence>
<evidence type="ECO:0000259" key="11">
    <source>
        <dbReference type="PROSITE" id="PS50110"/>
    </source>
</evidence>
<keyword evidence="3 9" id="KW-0597">Phosphoprotein</keyword>
<evidence type="ECO:0000313" key="14">
    <source>
        <dbReference type="Proteomes" id="UP000248021"/>
    </source>
</evidence>
<evidence type="ECO:0000259" key="12">
    <source>
        <dbReference type="PROSITE" id="PS50112"/>
    </source>
</evidence>
<dbReference type="InterPro" id="IPR011006">
    <property type="entry name" value="CheY-like_superfamily"/>
</dbReference>
<dbReference type="SUPFAM" id="SSF55785">
    <property type="entry name" value="PYP-like sensor domain (PAS domain)"/>
    <property type="match status" value="2"/>
</dbReference>
<keyword evidence="5" id="KW-0547">Nucleotide-binding</keyword>
<dbReference type="Pfam" id="PF13188">
    <property type="entry name" value="PAS_8"/>
    <property type="match status" value="1"/>
</dbReference>
<evidence type="ECO:0000256" key="3">
    <source>
        <dbReference type="ARBA" id="ARBA00022553"/>
    </source>
</evidence>
<name>A0A2V3UG51_9HYPH</name>
<dbReference type="InterPro" id="IPR036890">
    <property type="entry name" value="HATPase_C_sf"/>
</dbReference>
<keyword evidence="6" id="KW-0418">Kinase</keyword>
<dbReference type="InterPro" id="IPR035965">
    <property type="entry name" value="PAS-like_dom_sf"/>
</dbReference>
<proteinExistence type="predicted"/>
<feature type="domain" description="PAS" evidence="12">
    <location>
        <begin position="552"/>
        <end position="622"/>
    </location>
</feature>
<dbReference type="InterPro" id="IPR004358">
    <property type="entry name" value="Sig_transdc_His_kin-like_C"/>
</dbReference>
<dbReference type="SUPFAM" id="SSF55874">
    <property type="entry name" value="ATPase domain of HSP90 chaperone/DNA topoisomerase II/histidine kinase"/>
    <property type="match status" value="1"/>
</dbReference>
<dbReference type="InterPro" id="IPR003661">
    <property type="entry name" value="HisK_dim/P_dom"/>
</dbReference>
<dbReference type="PANTHER" id="PTHR43065:SF10">
    <property type="entry name" value="PEROXIDE STRESS-ACTIVATED HISTIDINE KINASE MAK3"/>
    <property type="match status" value="1"/>
</dbReference>
<dbReference type="InterPro" id="IPR001789">
    <property type="entry name" value="Sig_transdc_resp-reg_receiver"/>
</dbReference>
<evidence type="ECO:0000256" key="1">
    <source>
        <dbReference type="ARBA" id="ARBA00000085"/>
    </source>
</evidence>
<dbReference type="InterPro" id="IPR000014">
    <property type="entry name" value="PAS"/>
</dbReference>
<feature type="modified residue" description="4-aspartylphosphate" evidence="9">
    <location>
        <position position="976"/>
    </location>
</feature>
<dbReference type="SMART" id="SM00388">
    <property type="entry name" value="HisKA"/>
    <property type="match status" value="1"/>
</dbReference>
<dbReference type="InterPro" id="IPR005467">
    <property type="entry name" value="His_kinase_dom"/>
</dbReference>
<reference evidence="13 14" key="1">
    <citation type="submission" date="2018-05" db="EMBL/GenBank/DDBJ databases">
        <title>Genomic Encyclopedia of Type Strains, Phase IV (KMG-IV): sequencing the most valuable type-strain genomes for metagenomic binning, comparative biology and taxonomic classification.</title>
        <authorList>
            <person name="Goeker M."/>
        </authorList>
    </citation>
    <scope>NUCLEOTIDE SEQUENCE [LARGE SCALE GENOMIC DNA]</scope>
    <source>
        <strain evidence="13 14">DSM 6462</strain>
    </source>
</reference>
<evidence type="ECO:0000259" key="10">
    <source>
        <dbReference type="PROSITE" id="PS50109"/>
    </source>
</evidence>
<dbReference type="SMART" id="SM00448">
    <property type="entry name" value="REC"/>
    <property type="match status" value="1"/>
</dbReference>
<dbReference type="PROSITE" id="PS50110">
    <property type="entry name" value="RESPONSE_REGULATORY"/>
    <property type="match status" value="1"/>
</dbReference>
<evidence type="ECO:0000256" key="5">
    <source>
        <dbReference type="ARBA" id="ARBA00022741"/>
    </source>
</evidence>
<dbReference type="Proteomes" id="UP000248021">
    <property type="component" value="Unassembled WGS sequence"/>
</dbReference>
<dbReference type="GO" id="GO:0005524">
    <property type="term" value="F:ATP binding"/>
    <property type="evidence" value="ECO:0007669"/>
    <property type="project" value="UniProtKB-KW"/>
</dbReference>